<keyword evidence="2" id="KW-1185">Reference proteome</keyword>
<dbReference type="AlphaFoldDB" id="A0AA46ADZ3"/>
<comment type="caution">
    <text evidence="1">The sequence shown here is derived from an EMBL/GenBank/DDBJ whole genome shotgun (WGS) entry which is preliminary data.</text>
</comment>
<reference evidence="1" key="1">
    <citation type="submission" date="2017-05" db="EMBL/GenBank/DDBJ databases">
        <authorList>
            <person name="Varghese N."/>
            <person name="Submissions S."/>
        </authorList>
    </citation>
    <scope>NUCLEOTIDE SEQUENCE</scope>
    <source>
        <strain evidence="1">DSM 45262</strain>
    </source>
</reference>
<dbReference type="Proteomes" id="UP001157946">
    <property type="component" value="Unassembled WGS sequence"/>
</dbReference>
<name>A0AA46ADZ3_9BACL</name>
<sequence>MRSFYVINSGRFKRQDNTIVFIDYEEKKKPYPLSKSMISTFSRKWTLIQASST</sequence>
<gene>
    <name evidence="1" type="ORF">SAMN06265361_10295</name>
</gene>
<dbReference type="InterPro" id="IPR042211">
    <property type="entry name" value="CRISPR-assoc_Cas1_N"/>
</dbReference>
<evidence type="ECO:0000313" key="2">
    <source>
        <dbReference type="Proteomes" id="UP001157946"/>
    </source>
</evidence>
<protein>
    <submittedName>
        <fullName evidence="1">Uncharacterized protein</fullName>
    </submittedName>
</protein>
<proteinExistence type="predicted"/>
<dbReference type="EMBL" id="FXTU01000002">
    <property type="protein sequence ID" value="SMP09424.1"/>
    <property type="molecule type" value="Genomic_DNA"/>
</dbReference>
<organism evidence="1 2">
    <name type="scientific">Laceyella tengchongensis</name>
    <dbReference type="NCBI Taxonomy" id="574699"/>
    <lineage>
        <taxon>Bacteria</taxon>
        <taxon>Bacillati</taxon>
        <taxon>Bacillota</taxon>
        <taxon>Bacilli</taxon>
        <taxon>Bacillales</taxon>
        <taxon>Thermoactinomycetaceae</taxon>
        <taxon>Laceyella</taxon>
    </lineage>
</organism>
<dbReference type="Gene3D" id="3.100.10.20">
    <property type="entry name" value="CRISPR-associated endonuclease Cas1, N-terminal domain"/>
    <property type="match status" value="1"/>
</dbReference>
<evidence type="ECO:0000313" key="1">
    <source>
        <dbReference type="EMBL" id="SMP09424.1"/>
    </source>
</evidence>
<accession>A0AA46ADZ3</accession>